<organism evidence="1 2">
    <name type="scientific">Populus alba x Populus x berolinensis</name>
    <dbReference type="NCBI Taxonomy" id="444605"/>
    <lineage>
        <taxon>Eukaryota</taxon>
        <taxon>Viridiplantae</taxon>
        <taxon>Streptophyta</taxon>
        <taxon>Embryophyta</taxon>
        <taxon>Tracheophyta</taxon>
        <taxon>Spermatophyta</taxon>
        <taxon>Magnoliopsida</taxon>
        <taxon>eudicotyledons</taxon>
        <taxon>Gunneridae</taxon>
        <taxon>Pentapetalae</taxon>
        <taxon>rosids</taxon>
        <taxon>fabids</taxon>
        <taxon>Malpighiales</taxon>
        <taxon>Salicaceae</taxon>
        <taxon>Saliceae</taxon>
        <taxon>Populus</taxon>
    </lineage>
</organism>
<evidence type="ECO:0000313" key="2">
    <source>
        <dbReference type="Proteomes" id="UP001164929"/>
    </source>
</evidence>
<dbReference type="InterPro" id="IPR023213">
    <property type="entry name" value="CAT-like_dom_sf"/>
</dbReference>
<protein>
    <submittedName>
        <fullName evidence="1">Uncharacterized protein</fullName>
    </submittedName>
</protein>
<keyword evidence="2" id="KW-1185">Reference proteome</keyword>
<dbReference type="Proteomes" id="UP001164929">
    <property type="component" value="Chromosome 14"/>
</dbReference>
<dbReference type="Gene3D" id="3.30.559.10">
    <property type="entry name" value="Chloramphenicol acetyltransferase-like domain"/>
    <property type="match status" value="1"/>
</dbReference>
<evidence type="ECO:0000313" key="1">
    <source>
        <dbReference type="EMBL" id="KAJ6972051.1"/>
    </source>
</evidence>
<proteinExistence type="predicted"/>
<sequence length="297" mass="32866">MSLYQSCEATALPEATCNPFPFPQWRGLYPITATDCSIAFARSGISEVIESCPCVPELLVSDSVVSSLALQLTFLTNKGFCIGVTRNHAVPGGKRVSGLESAYLNYWLATPAADVNSVIKCELNANKSCRPNLDRTAFLLPCDAIMLPAARSLTFMEENGVDIISEKLGDLINGLDEELFQGAKVHLVLCEFFVAVETAMGHYHTRKPCYKNPFAQLSQSFKPYLLHWKRSAPLVIQLAMMPLLWTCSTRFKPLGAGGHMFLLRRFAERVDDEDSPDSPAHLYTFKVNELTKMPCSS</sequence>
<name>A0AAD6PY98_9ROSI</name>
<comment type="caution">
    <text evidence="1">The sequence shown here is derived from an EMBL/GenBank/DDBJ whole genome shotgun (WGS) entry which is preliminary data.</text>
</comment>
<dbReference type="EMBL" id="JAQIZT010000014">
    <property type="protein sequence ID" value="KAJ6972051.1"/>
    <property type="molecule type" value="Genomic_DNA"/>
</dbReference>
<accession>A0AAD6PY98</accession>
<gene>
    <name evidence="1" type="ORF">NC653_032579</name>
</gene>
<reference evidence="1" key="1">
    <citation type="journal article" date="2023" name="Mol. Ecol. Resour.">
        <title>Chromosome-level genome assembly of a triploid poplar Populus alba 'Berolinensis'.</title>
        <authorList>
            <person name="Chen S."/>
            <person name="Yu Y."/>
            <person name="Wang X."/>
            <person name="Wang S."/>
            <person name="Zhang T."/>
            <person name="Zhou Y."/>
            <person name="He R."/>
            <person name="Meng N."/>
            <person name="Wang Y."/>
            <person name="Liu W."/>
            <person name="Liu Z."/>
            <person name="Liu J."/>
            <person name="Guo Q."/>
            <person name="Huang H."/>
            <person name="Sederoff R.R."/>
            <person name="Wang G."/>
            <person name="Qu G."/>
            <person name="Chen S."/>
        </authorList>
    </citation>
    <scope>NUCLEOTIDE SEQUENCE</scope>
    <source>
        <strain evidence="1">SC-2020</strain>
    </source>
</reference>
<dbReference type="AlphaFoldDB" id="A0AAD6PY98"/>